<feature type="region of interest" description="Disordered" evidence="1">
    <location>
        <begin position="386"/>
        <end position="423"/>
    </location>
</feature>
<dbReference type="AlphaFoldDB" id="A0AAW1THJ2"/>
<sequence>MQVTDLSQESGPWPAAASRAASIVNAARERLQASWTAREEDSVSPTAPSLIHIEQAEATQPATPGAKDSMQGESMPEYLARMNGLLAQVEQEHQQRKAIAQKGGRRSTETADPSAPSAWDSSRPLTSFNWNQLGAQQRSWRRTSSSPSRRGTPKTASSASRRLSSTSNFLNLESPGSGLSTDHSMCDMVLMGSPVQGVSRAGTPKSTPRREPSTPRREALAVLHSRTLARNPSLSAASSPDPLRPLPAASLQSPIPAPSTCVTQLEQFAEAPHGQVLQIPHDLHHAHTIGSLAGSPRSTTLGSLHEQTPSLGLVESQSRTRASMSAPSPALLLPEEPAQNACASPVPRPGEQTGVASLIPSSISNREQQQQGSTISMMLGEAGLSRPVTFPVDPGHMLARSPSTSPRPALGLPPTSDIQSHHDLHGNRSAALSQLVGHAGIEDHSRNHLQKRPHAMLEASKQQQQQQHNGLTHASKQMLPATDKEAATATAGSRNPDPPTELLSGSDSILPASDRDAESGAAVIAGAIHDADEIAGAERARDTAPPGGKSQMTGSSHKGMGKASPVAPAVRVPEGEYQARSPTPLWQARLSEGVGQAASPARPMRLLHLDSHGGFDDADAMHYSLDFEAEGDDCSPAWDPTSMRWGSRMSEGMAALSSMEDFQAEVADGFPGPDAKLQPLDDTGRAEYAHAGMVSSPSEPLDDPGPADSVHAGMEESEEGGTSPRARALVRLKSRAQERQLATISSSLTRLQETWRGTWVM</sequence>
<reference evidence="2 3" key="1">
    <citation type="journal article" date="2024" name="Nat. Commun.">
        <title>Phylogenomics reveals the evolutionary origins of lichenization in chlorophyte algae.</title>
        <authorList>
            <person name="Puginier C."/>
            <person name="Libourel C."/>
            <person name="Otte J."/>
            <person name="Skaloud P."/>
            <person name="Haon M."/>
            <person name="Grisel S."/>
            <person name="Petersen M."/>
            <person name="Berrin J.G."/>
            <person name="Delaux P.M."/>
            <person name="Dal Grande F."/>
            <person name="Keller J."/>
        </authorList>
    </citation>
    <scope>NUCLEOTIDE SEQUENCE [LARGE SCALE GENOMIC DNA]</scope>
    <source>
        <strain evidence="2 3">SAG 2523</strain>
    </source>
</reference>
<keyword evidence="3" id="KW-1185">Reference proteome</keyword>
<evidence type="ECO:0000313" key="2">
    <source>
        <dbReference type="EMBL" id="KAK9867976.1"/>
    </source>
</evidence>
<proteinExistence type="predicted"/>
<feature type="compositionally biased region" description="Basic and acidic residues" evidence="1">
    <location>
        <begin position="208"/>
        <end position="219"/>
    </location>
</feature>
<feature type="compositionally biased region" description="Polar residues" evidence="1">
    <location>
        <begin position="123"/>
        <end position="137"/>
    </location>
</feature>
<accession>A0AAW1THJ2</accession>
<feature type="compositionally biased region" description="Low complexity" evidence="1">
    <location>
        <begin position="142"/>
        <end position="167"/>
    </location>
</feature>
<name>A0AAW1THJ2_9CHLO</name>
<feature type="compositionally biased region" description="Low complexity" evidence="1">
    <location>
        <begin position="111"/>
        <end position="122"/>
    </location>
</feature>
<evidence type="ECO:0000313" key="3">
    <source>
        <dbReference type="Proteomes" id="UP001485043"/>
    </source>
</evidence>
<protein>
    <submittedName>
        <fullName evidence="2">Uncharacterized protein</fullName>
    </submittedName>
</protein>
<organism evidence="2 3">
    <name type="scientific">Apatococcus fuscideae</name>
    <dbReference type="NCBI Taxonomy" id="2026836"/>
    <lineage>
        <taxon>Eukaryota</taxon>
        <taxon>Viridiplantae</taxon>
        <taxon>Chlorophyta</taxon>
        <taxon>core chlorophytes</taxon>
        <taxon>Trebouxiophyceae</taxon>
        <taxon>Chlorellales</taxon>
        <taxon>Chlorellaceae</taxon>
        <taxon>Apatococcus</taxon>
    </lineage>
</organism>
<feature type="region of interest" description="Disordered" evidence="1">
    <location>
        <begin position="1"/>
        <end position="21"/>
    </location>
</feature>
<dbReference type="Proteomes" id="UP001485043">
    <property type="component" value="Unassembled WGS sequence"/>
</dbReference>
<comment type="caution">
    <text evidence="2">The sequence shown here is derived from an EMBL/GenBank/DDBJ whole genome shotgun (WGS) entry which is preliminary data.</text>
</comment>
<feature type="region of interest" description="Disordered" evidence="1">
    <location>
        <begin position="537"/>
        <end position="566"/>
    </location>
</feature>
<feature type="compositionally biased region" description="Low complexity" evidence="1">
    <location>
        <begin position="232"/>
        <end position="250"/>
    </location>
</feature>
<gene>
    <name evidence="2" type="ORF">WJX84_001304</name>
</gene>
<dbReference type="EMBL" id="JALJOV010000052">
    <property type="protein sequence ID" value="KAK9867976.1"/>
    <property type="molecule type" value="Genomic_DNA"/>
</dbReference>
<feature type="region of interest" description="Disordered" evidence="1">
    <location>
        <begin position="479"/>
        <end position="517"/>
    </location>
</feature>
<feature type="region of interest" description="Disordered" evidence="1">
    <location>
        <begin position="693"/>
        <end position="726"/>
    </location>
</feature>
<feature type="region of interest" description="Disordered" evidence="1">
    <location>
        <begin position="90"/>
        <end position="250"/>
    </location>
</feature>
<evidence type="ECO:0000256" key="1">
    <source>
        <dbReference type="SAM" id="MobiDB-lite"/>
    </source>
</evidence>
<feature type="region of interest" description="Disordered" evidence="1">
    <location>
        <begin position="34"/>
        <end position="72"/>
    </location>
</feature>
<feature type="compositionally biased region" description="Polar residues" evidence="1">
    <location>
        <begin position="1"/>
        <end position="10"/>
    </location>
</feature>